<dbReference type="Gene3D" id="1.10.10.10">
    <property type="entry name" value="Winged helix-like DNA-binding domain superfamily/Winged helix DNA-binding domain"/>
    <property type="match status" value="1"/>
</dbReference>
<dbReference type="PANTHER" id="PTHR43537">
    <property type="entry name" value="TRANSCRIPTIONAL REGULATOR, GNTR FAMILY"/>
    <property type="match status" value="1"/>
</dbReference>
<evidence type="ECO:0000313" key="5">
    <source>
        <dbReference type="EMBL" id="AFI69747.1"/>
    </source>
</evidence>
<name>A0A0H3HY14_BURP2</name>
<dbReference type="InterPro" id="IPR008920">
    <property type="entry name" value="TF_FadR/GntR_C"/>
</dbReference>
<keyword evidence="1" id="KW-0805">Transcription regulation</keyword>
<dbReference type="PATRIC" id="fig|884204.3.peg.5867"/>
<accession>A0A0H3HY14</accession>
<dbReference type="GO" id="GO:0003677">
    <property type="term" value="F:DNA binding"/>
    <property type="evidence" value="ECO:0007669"/>
    <property type="project" value="UniProtKB-KW"/>
</dbReference>
<sequence length="253" mass="27455">MLTRSPSCMMTTSHDKTSAMFEKIPTRAMSDTVAQQLLKQIEIGGFAGTGKLPTEAVLAQEFGVSRTVIREAISRLKNEGVVEPRQGSGVYIARHAAIRPLRIDYAEAVEASSLPHLLAVRRAIEAEVAAEAALCRTDEDMEDIDAALAKIDDAVAEGRDGVAEDVAFHRTIASVTGNPYFLKTLSFLNQYLEAGVKVTRGNEATREDFSRQVREEHAAIADAIRARDPSAASNAARAHMYNAARRLEQAGIC</sequence>
<evidence type="ECO:0000256" key="3">
    <source>
        <dbReference type="ARBA" id="ARBA00023163"/>
    </source>
</evidence>
<dbReference type="EMBL" id="CP002834">
    <property type="protein sequence ID" value="AFI69747.1"/>
    <property type="molecule type" value="Genomic_DNA"/>
</dbReference>
<dbReference type="Pfam" id="PF07729">
    <property type="entry name" value="FCD"/>
    <property type="match status" value="1"/>
</dbReference>
<dbReference type="Proteomes" id="UP000010087">
    <property type="component" value="Chromosome 2"/>
</dbReference>
<dbReference type="SUPFAM" id="SSF48008">
    <property type="entry name" value="GntR ligand-binding domain-like"/>
    <property type="match status" value="1"/>
</dbReference>
<evidence type="ECO:0000256" key="1">
    <source>
        <dbReference type="ARBA" id="ARBA00023015"/>
    </source>
</evidence>
<evidence type="ECO:0000313" key="6">
    <source>
        <dbReference type="Proteomes" id="UP000010087"/>
    </source>
</evidence>
<proteinExistence type="predicted"/>
<dbReference type="PRINTS" id="PR00035">
    <property type="entry name" value="HTHGNTR"/>
</dbReference>
<dbReference type="InterPro" id="IPR036390">
    <property type="entry name" value="WH_DNA-bd_sf"/>
</dbReference>
<dbReference type="Pfam" id="PF00392">
    <property type="entry name" value="GntR"/>
    <property type="match status" value="1"/>
</dbReference>
<dbReference type="SMART" id="SM00895">
    <property type="entry name" value="FCD"/>
    <property type="match status" value="1"/>
</dbReference>
<evidence type="ECO:0000259" key="4">
    <source>
        <dbReference type="PROSITE" id="PS50949"/>
    </source>
</evidence>
<dbReference type="PROSITE" id="PS50949">
    <property type="entry name" value="HTH_GNTR"/>
    <property type="match status" value="1"/>
</dbReference>
<keyword evidence="2" id="KW-0238">DNA-binding</keyword>
<dbReference type="KEGG" id="bpz:BP1026B_II1506"/>
<dbReference type="InterPro" id="IPR000524">
    <property type="entry name" value="Tscrpt_reg_HTH_GntR"/>
</dbReference>
<dbReference type="PANTHER" id="PTHR43537:SF5">
    <property type="entry name" value="UXU OPERON TRANSCRIPTIONAL REGULATOR"/>
    <property type="match status" value="1"/>
</dbReference>
<organism evidence="5 6">
    <name type="scientific">Burkholderia pseudomallei (strain 1026b)</name>
    <dbReference type="NCBI Taxonomy" id="884204"/>
    <lineage>
        <taxon>Bacteria</taxon>
        <taxon>Pseudomonadati</taxon>
        <taxon>Pseudomonadota</taxon>
        <taxon>Betaproteobacteria</taxon>
        <taxon>Burkholderiales</taxon>
        <taxon>Burkholderiaceae</taxon>
        <taxon>Burkholderia</taxon>
        <taxon>pseudomallei group</taxon>
    </lineage>
</organism>
<dbReference type="Gene3D" id="1.20.120.530">
    <property type="entry name" value="GntR ligand-binding domain-like"/>
    <property type="match status" value="1"/>
</dbReference>
<reference evidence="5 6" key="1">
    <citation type="journal article" date="2012" name="PLoS ONE">
        <title>Evolution of Burkholderia pseudomallei in recurrent melioidosis.</title>
        <authorList>
            <person name="Hayden H.S."/>
            <person name="Lim R."/>
            <person name="Brittnacher M.J."/>
            <person name="Sims E.H."/>
            <person name="Ramage E.R."/>
            <person name="Fong C."/>
            <person name="Wu Z."/>
            <person name="Crist E."/>
            <person name="Chang J."/>
            <person name="Zhou Y."/>
            <person name="Radey M."/>
            <person name="Rohmer L."/>
            <person name="Haugen E."/>
            <person name="Gillett W."/>
            <person name="Wuthiekanun V."/>
            <person name="Peacock S.J."/>
            <person name="Kaul R."/>
            <person name="Miller S.I."/>
            <person name="Manoil C."/>
            <person name="Jacobs M.A."/>
        </authorList>
    </citation>
    <scope>NUCLEOTIDE SEQUENCE [LARGE SCALE GENOMIC DNA]</scope>
    <source>
        <strain evidence="5 6">1026b</strain>
    </source>
</reference>
<dbReference type="SUPFAM" id="SSF46785">
    <property type="entry name" value="Winged helix' DNA-binding domain"/>
    <property type="match status" value="1"/>
</dbReference>
<dbReference type="CDD" id="cd07377">
    <property type="entry name" value="WHTH_GntR"/>
    <property type="match status" value="1"/>
</dbReference>
<dbReference type="GO" id="GO:0003700">
    <property type="term" value="F:DNA-binding transcription factor activity"/>
    <property type="evidence" value="ECO:0007669"/>
    <property type="project" value="InterPro"/>
</dbReference>
<protein>
    <submittedName>
        <fullName evidence="5">GntR family transcriptional regulator</fullName>
    </submittedName>
</protein>
<dbReference type="SMART" id="SM00345">
    <property type="entry name" value="HTH_GNTR"/>
    <property type="match status" value="1"/>
</dbReference>
<evidence type="ECO:0000256" key="2">
    <source>
        <dbReference type="ARBA" id="ARBA00023125"/>
    </source>
</evidence>
<dbReference type="InterPro" id="IPR011711">
    <property type="entry name" value="GntR_C"/>
</dbReference>
<keyword evidence="3" id="KW-0804">Transcription</keyword>
<feature type="domain" description="HTH gntR-type" evidence="4">
    <location>
        <begin position="27"/>
        <end position="95"/>
    </location>
</feature>
<dbReference type="AlphaFoldDB" id="A0A0H3HY14"/>
<gene>
    <name evidence="5" type="ordered locus">BP1026B_II1506</name>
</gene>
<dbReference type="InterPro" id="IPR036388">
    <property type="entry name" value="WH-like_DNA-bd_sf"/>
</dbReference>